<proteinExistence type="predicted"/>
<dbReference type="AlphaFoldDB" id="A0A0F9HPA4"/>
<reference evidence="1" key="1">
    <citation type="journal article" date="2015" name="Nature">
        <title>Complex archaea that bridge the gap between prokaryotes and eukaryotes.</title>
        <authorList>
            <person name="Spang A."/>
            <person name="Saw J.H."/>
            <person name="Jorgensen S.L."/>
            <person name="Zaremba-Niedzwiedzka K."/>
            <person name="Martijn J."/>
            <person name="Lind A.E."/>
            <person name="van Eijk R."/>
            <person name="Schleper C."/>
            <person name="Guy L."/>
            <person name="Ettema T.J."/>
        </authorList>
    </citation>
    <scope>NUCLEOTIDE SEQUENCE</scope>
</reference>
<sequence>MIKIKSVEKKSCAYRIISNTEKNIICTDLKELKKELVKIGNKRGRK</sequence>
<organism evidence="1">
    <name type="scientific">marine sediment metagenome</name>
    <dbReference type="NCBI Taxonomy" id="412755"/>
    <lineage>
        <taxon>unclassified sequences</taxon>
        <taxon>metagenomes</taxon>
        <taxon>ecological metagenomes</taxon>
    </lineage>
</organism>
<protein>
    <submittedName>
        <fullName evidence="1">Uncharacterized protein</fullName>
    </submittedName>
</protein>
<comment type="caution">
    <text evidence="1">The sequence shown here is derived from an EMBL/GenBank/DDBJ whole genome shotgun (WGS) entry which is preliminary data.</text>
</comment>
<accession>A0A0F9HPA4</accession>
<evidence type="ECO:0000313" key="1">
    <source>
        <dbReference type="EMBL" id="KKL83520.1"/>
    </source>
</evidence>
<gene>
    <name evidence="1" type="ORF">LCGC14_1973980</name>
</gene>
<dbReference type="EMBL" id="LAZR01021961">
    <property type="protein sequence ID" value="KKL83520.1"/>
    <property type="molecule type" value="Genomic_DNA"/>
</dbReference>
<name>A0A0F9HPA4_9ZZZZ</name>